<keyword evidence="11" id="KW-1185">Reference proteome</keyword>
<evidence type="ECO:0000256" key="1">
    <source>
        <dbReference type="ARBA" id="ARBA00000815"/>
    </source>
</evidence>
<organism evidence="10 11">
    <name type="scientific">Strongylocentrotus purpuratus</name>
    <name type="common">Purple sea urchin</name>
    <dbReference type="NCBI Taxonomy" id="7668"/>
    <lineage>
        <taxon>Eukaryota</taxon>
        <taxon>Metazoa</taxon>
        <taxon>Echinodermata</taxon>
        <taxon>Eleutherozoa</taxon>
        <taxon>Echinozoa</taxon>
        <taxon>Echinoidea</taxon>
        <taxon>Euechinoidea</taxon>
        <taxon>Echinacea</taxon>
        <taxon>Camarodonta</taxon>
        <taxon>Echinidea</taxon>
        <taxon>Strongylocentrotidae</taxon>
        <taxon>Strongylocentrotus</taxon>
    </lineage>
</organism>
<comment type="similarity">
    <text evidence="2 9">Belongs to the pyrimidine 5'-nucleotidase family.</text>
</comment>
<dbReference type="KEGG" id="spu:576495"/>
<evidence type="ECO:0000256" key="2">
    <source>
        <dbReference type="ARBA" id="ARBA00008389"/>
    </source>
</evidence>
<dbReference type="Gene3D" id="1.10.150.340">
    <property type="entry name" value="Pyrimidine 5'-nucleotidase (UMPH-1), N-terminal domain"/>
    <property type="match status" value="1"/>
</dbReference>
<dbReference type="InterPro" id="IPR006434">
    <property type="entry name" value="Pyrimidine_nucleotidase_eu"/>
</dbReference>
<dbReference type="SUPFAM" id="SSF56784">
    <property type="entry name" value="HAD-like"/>
    <property type="match status" value="1"/>
</dbReference>
<dbReference type="PANTHER" id="PTHR13045:SF0">
    <property type="entry name" value="7-METHYLGUANOSINE PHOSPHATE-SPECIFIC 5'-NUCLEOTIDASE"/>
    <property type="match status" value="1"/>
</dbReference>
<keyword evidence="5 9" id="KW-0547">Nucleotide-binding</keyword>
<evidence type="ECO:0000256" key="3">
    <source>
        <dbReference type="ARBA" id="ARBA00012643"/>
    </source>
</evidence>
<evidence type="ECO:0000256" key="9">
    <source>
        <dbReference type="RuleBase" id="RU361276"/>
    </source>
</evidence>
<dbReference type="OrthoDB" id="10014216at2759"/>
<evidence type="ECO:0000256" key="6">
    <source>
        <dbReference type="ARBA" id="ARBA00022801"/>
    </source>
</evidence>
<dbReference type="NCBIfam" id="TIGR01544">
    <property type="entry name" value="HAD-SF-IE"/>
    <property type="match status" value="1"/>
</dbReference>
<dbReference type="EC" id="3.1.3.5" evidence="3 9"/>
<keyword evidence="7" id="KW-0460">Magnesium</keyword>
<dbReference type="InParanoid" id="A0A7M7RCH8"/>
<evidence type="ECO:0000313" key="10">
    <source>
        <dbReference type="EnsemblMetazoa" id="XP_781890"/>
    </source>
</evidence>
<keyword evidence="6 9" id="KW-0378">Hydrolase</keyword>
<evidence type="ECO:0000256" key="5">
    <source>
        <dbReference type="ARBA" id="ARBA00022741"/>
    </source>
</evidence>
<protein>
    <recommendedName>
        <fullName evidence="3 9">5'-nucleotidase</fullName>
        <ecNumber evidence="3 9">3.1.3.5</ecNumber>
    </recommendedName>
</protein>
<dbReference type="SFLD" id="SFLDG01128">
    <property type="entry name" value="C1.4:_5'-Nucleotidase_Like"/>
    <property type="match status" value="1"/>
</dbReference>
<keyword evidence="4" id="KW-0479">Metal-binding</keyword>
<dbReference type="FunFam" id="1.10.150.340:FF:000001">
    <property type="entry name" value="Cytosolic 5-nucleotidase 3-like"/>
    <property type="match status" value="1"/>
</dbReference>
<dbReference type="OMA" id="GPERMQI"/>
<evidence type="ECO:0000313" key="11">
    <source>
        <dbReference type="Proteomes" id="UP000007110"/>
    </source>
</evidence>
<dbReference type="FunCoup" id="A0A7M7RCH8">
    <property type="interactions" value="597"/>
</dbReference>
<dbReference type="Proteomes" id="UP000007110">
    <property type="component" value="Unassembled WGS sequence"/>
</dbReference>
<comment type="catalytic activity">
    <reaction evidence="1 9">
        <text>a ribonucleoside 5'-phosphate + H2O = a ribonucleoside + phosphate</text>
        <dbReference type="Rhea" id="RHEA:12484"/>
        <dbReference type="ChEBI" id="CHEBI:15377"/>
        <dbReference type="ChEBI" id="CHEBI:18254"/>
        <dbReference type="ChEBI" id="CHEBI:43474"/>
        <dbReference type="ChEBI" id="CHEBI:58043"/>
        <dbReference type="EC" id="3.1.3.5"/>
    </reaction>
</comment>
<sequence>MWRSSTVKMVLAGGVVAASAVAVAAYMSRSKTKKAVINYMIKEFQMKHVHIRDPERVERIVTELIKDGHGNLQVVSDFDRTITRFMFEDRKVPTCHGVLDDCPALPESYRDKANKLRAKYLPLEFSNNLSIDEKYNLMVEWWTSAHNLLVDAGLKRADLKEMIAKSGMVLREGSTKLFKQLNDADVPCLVFSAGIGDVLAEAITQFSKFFPNMQIVSNFMDFDEQDNLVGFKGEMIHTYNKHEVAVHHPEYFERHKHRTNVILLGDTLGDLTMADGMPQAKNVLTIGFLNDHIDQNLESYKDSFDIVLISDETMDLPNAILQKVL</sequence>
<dbReference type="FunFam" id="3.40.50.1000:FF:000032">
    <property type="entry name" value="Cytosolic 5-nucleotidase 3-like"/>
    <property type="match status" value="1"/>
</dbReference>
<reference evidence="11" key="1">
    <citation type="submission" date="2015-02" db="EMBL/GenBank/DDBJ databases">
        <title>Genome sequencing for Strongylocentrotus purpuratus.</title>
        <authorList>
            <person name="Murali S."/>
            <person name="Liu Y."/>
            <person name="Vee V."/>
            <person name="English A."/>
            <person name="Wang M."/>
            <person name="Skinner E."/>
            <person name="Han Y."/>
            <person name="Muzny D.M."/>
            <person name="Worley K.C."/>
            <person name="Gibbs R.A."/>
        </authorList>
    </citation>
    <scope>NUCLEOTIDE SEQUENCE</scope>
</reference>
<dbReference type="InterPro" id="IPR036412">
    <property type="entry name" value="HAD-like_sf"/>
</dbReference>
<proteinExistence type="inferred from homology"/>
<name>A0A7M7RCH8_STRPU</name>
<dbReference type="InterPro" id="IPR023214">
    <property type="entry name" value="HAD_sf"/>
</dbReference>
<dbReference type="AlphaFoldDB" id="A0A7M7RCH8"/>
<dbReference type="GeneID" id="576495"/>
<dbReference type="GO" id="GO:0005737">
    <property type="term" value="C:cytoplasm"/>
    <property type="evidence" value="ECO:0000318"/>
    <property type="project" value="GO_Central"/>
</dbReference>
<evidence type="ECO:0000256" key="8">
    <source>
        <dbReference type="ARBA" id="ARBA00023080"/>
    </source>
</evidence>
<dbReference type="Pfam" id="PF05822">
    <property type="entry name" value="UMPH-1"/>
    <property type="match status" value="1"/>
</dbReference>
<keyword evidence="8 9" id="KW-0546">Nucleotide metabolism</keyword>
<dbReference type="GO" id="GO:0000166">
    <property type="term" value="F:nucleotide binding"/>
    <property type="evidence" value="ECO:0007669"/>
    <property type="project" value="UniProtKB-KW"/>
</dbReference>
<evidence type="ECO:0000256" key="4">
    <source>
        <dbReference type="ARBA" id="ARBA00022723"/>
    </source>
</evidence>
<keyword evidence="9" id="KW-0963">Cytoplasm</keyword>
<dbReference type="GO" id="GO:0008253">
    <property type="term" value="F:5'-nucleotidase activity"/>
    <property type="evidence" value="ECO:0000318"/>
    <property type="project" value="GO_Central"/>
</dbReference>
<comment type="subcellular location">
    <subcellularLocation>
        <location evidence="9">Cytoplasm</location>
    </subcellularLocation>
</comment>
<accession>A0A7M7RCH8</accession>
<dbReference type="PANTHER" id="PTHR13045">
    <property type="entry name" value="5'-NUCLEOTIDASE"/>
    <property type="match status" value="1"/>
</dbReference>
<dbReference type="Gene3D" id="3.40.50.1000">
    <property type="entry name" value="HAD superfamily/HAD-like"/>
    <property type="match status" value="1"/>
</dbReference>
<dbReference type="RefSeq" id="XP_781890.2">
    <property type="nucleotide sequence ID" value="XM_776797.4"/>
</dbReference>
<dbReference type="EnsemblMetazoa" id="XM_776797">
    <property type="protein sequence ID" value="XP_781890"/>
    <property type="gene ID" value="LOC576495"/>
</dbReference>
<evidence type="ECO:0000256" key="7">
    <source>
        <dbReference type="ARBA" id="ARBA00022842"/>
    </source>
</evidence>
<dbReference type="GO" id="GO:0000287">
    <property type="term" value="F:magnesium ion binding"/>
    <property type="evidence" value="ECO:0007669"/>
    <property type="project" value="InterPro"/>
</dbReference>
<dbReference type="SFLD" id="SFLDS00003">
    <property type="entry name" value="Haloacid_Dehalogenase"/>
    <property type="match status" value="1"/>
</dbReference>
<reference evidence="10" key="2">
    <citation type="submission" date="2021-01" db="UniProtKB">
        <authorList>
            <consortium name="EnsemblMetazoa"/>
        </authorList>
    </citation>
    <scope>IDENTIFICATION</scope>
</reference>
<dbReference type="GO" id="GO:0009117">
    <property type="term" value="P:nucleotide metabolic process"/>
    <property type="evidence" value="ECO:0007669"/>
    <property type="project" value="UniProtKB-KW"/>
</dbReference>